<organism evidence="2">
    <name type="scientific">Homo sapiens</name>
    <name type="common">Human</name>
    <dbReference type="NCBI Taxonomy" id="9606"/>
    <lineage>
        <taxon>Eukaryota</taxon>
        <taxon>Metazoa</taxon>
        <taxon>Chordata</taxon>
        <taxon>Craniata</taxon>
        <taxon>Vertebrata</taxon>
        <taxon>Euteleostomi</taxon>
        <taxon>Mammalia</taxon>
        <taxon>Eutheria</taxon>
        <taxon>Euarchontoglires</taxon>
        <taxon>Primates</taxon>
        <taxon>Haplorrhini</taxon>
        <taxon>Catarrhini</taxon>
        <taxon>Hominidae</taxon>
        <taxon>Homo</taxon>
    </lineage>
</organism>
<dbReference type="OrthoDB" id="1936594at2759"/>
<name>L8EA00_HUMAN</name>
<proteinExistence type="predicted"/>
<gene>
    <name evidence="2" type="primary">TTC27</name>
</gene>
<dbReference type="EMBL" id="HF584069">
    <property type="protein sequence ID" value="CCQ43566.1"/>
    <property type="molecule type" value="Genomic_DNA"/>
</dbReference>
<sequence length="58" mass="6669">MMEKSGGCMPTYMEMGRVKSLMKMKRHSSASQRHTSVTPSPIVGRKILHHLRKLFKEP</sequence>
<accession>L8EA00</accession>
<evidence type="ECO:0000313" key="2">
    <source>
        <dbReference type="EMBL" id="CCQ43566.1"/>
    </source>
</evidence>
<dbReference type="AlphaFoldDB" id="L8EA00"/>
<feature type="region of interest" description="Disordered" evidence="1">
    <location>
        <begin position="21"/>
        <end position="41"/>
    </location>
</feature>
<protein>
    <submittedName>
        <fullName evidence="2">Alternative protein TTC27</fullName>
    </submittedName>
</protein>
<reference evidence="2" key="1">
    <citation type="journal article" date="2013" name="PLoS ONE">
        <title>Direct detection of alternative open reading frames translation products in human significantly expands the proteome.</title>
        <authorList>
            <person name="Vanderperre B."/>
            <person name="Lucier J.-F."/>
            <person name="Motard J."/>
            <person name="Tremblay G."/>
            <person name="Vanderperre S."/>
            <person name="Wisztorski M."/>
            <person name="Salzet M."/>
            <person name="Boisvert F.-M."/>
            <person name="Roucou X."/>
        </authorList>
    </citation>
    <scope>NUCLEOTIDE SEQUENCE</scope>
</reference>
<evidence type="ECO:0000256" key="1">
    <source>
        <dbReference type="SAM" id="MobiDB-lite"/>
    </source>
</evidence>
<dbReference type="ChiTaRS" id="TTC27">
    <property type="organism name" value="human"/>
</dbReference>
<feature type="compositionally biased region" description="Polar residues" evidence="1">
    <location>
        <begin position="29"/>
        <end position="39"/>
    </location>
</feature>